<evidence type="ECO:0000313" key="4">
    <source>
        <dbReference type="Proteomes" id="UP000315647"/>
    </source>
</evidence>
<dbReference type="EMBL" id="CP037421">
    <property type="protein sequence ID" value="QDT25659.1"/>
    <property type="molecule type" value="Genomic_DNA"/>
</dbReference>
<sequence length="309" mass="33933">MSPWIRNVIVVASLFLIFSDTNNADAHLFRRLFNRGCNSCYYPQHGRCGHRCKKLARRYFRRCAPVTSCCPGVCTPPPPRICYQDIICTEYRMVPQTRNVPVTTYRQVTVDEGCWQRVWVPKMVTKQIPQTCYRRETTYVRQPYQVRKRVPVMAPQSTCTDCMNNGLPSMISPSPTIIPSTPSTPSPTPMTVPTPTPMSSTSLDLGAYPTLAPTVAAQPAVSWGTGATTSYASTASVGPALPPSPAMLQVPQLQTNANSSWQTIPSLNATPATTAYDDSPSGSTSARGAFRPAPSAATVWNTPRRQRLN</sequence>
<keyword evidence="4" id="KW-1185">Reference proteome</keyword>
<accession>A0A518A1J9</accession>
<dbReference type="RefSeq" id="WP_145104444.1">
    <property type="nucleotide sequence ID" value="NZ_CP036277.1"/>
</dbReference>
<dbReference type="EMBL" id="CP036317">
    <property type="protein sequence ID" value="QDV18243.1"/>
    <property type="molecule type" value="Genomic_DNA"/>
</dbReference>
<dbReference type="OrthoDB" id="288438at2"/>
<protein>
    <submittedName>
        <fullName evidence="2">Uncharacterized protein</fullName>
    </submittedName>
</protein>
<accession>A0A518FPG7</accession>
<gene>
    <name evidence="2" type="ORF">Enr10x_09560</name>
    <name evidence="3" type="ORF">Pan153_29000</name>
</gene>
<dbReference type="Proteomes" id="UP000320839">
    <property type="component" value="Chromosome"/>
</dbReference>
<organism evidence="2 4">
    <name type="scientific">Gimesia panareensis</name>
    <dbReference type="NCBI Taxonomy" id="2527978"/>
    <lineage>
        <taxon>Bacteria</taxon>
        <taxon>Pseudomonadati</taxon>
        <taxon>Planctomycetota</taxon>
        <taxon>Planctomycetia</taxon>
        <taxon>Planctomycetales</taxon>
        <taxon>Planctomycetaceae</taxon>
        <taxon>Gimesia</taxon>
    </lineage>
</organism>
<feature type="region of interest" description="Disordered" evidence="1">
    <location>
        <begin position="271"/>
        <end position="309"/>
    </location>
</feature>
<evidence type="ECO:0000313" key="3">
    <source>
        <dbReference type="EMBL" id="QDV18243.1"/>
    </source>
</evidence>
<evidence type="ECO:0000256" key="1">
    <source>
        <dbReference type="SAM" id="MobiDB-lite"/>
    </source>
</evidence>
<evidence type="ECO:0000313" key="5">
    <source>
        <dbReference type="Proteomes" id="UP000320839"/>
    </source>
</evidence>
<dbReference type="Proteomes" id="UP000315647">
    <property type="component" value="Chromosome"/>
</dbReference>
<evidence type="ECO:0000313" key="2">
    <source>
        <dbReference type="EMBL" id="QDT25659.1"/>
    </source>
</evidence>
<accession>A0A517Q210</accession>
<feature type="region of interest" description="Disordered" evidence="1">
    <location>
        <begin position="177"/>
        <end position="199"/>
    </location>
</feature>
<proteinExistence type="predicted"/>
<name>A0A518A1J9_9PLAN</name>
<dbReference type="AlphaFoldDB" id="A0A518A1J9"/>
<reference evidence="2 4" key="1">
    <citation type="submission" date="2019-03" db="EMBL/GenBank/DDBJ databases">
        <title>Deep-cultivation of Planctomycetes and their phenomic and genomic characterization uncovers novel biology.</title>
        <authorList>
            <person name="Wiegand S."/>
            <person name="Jogler M."/>
            <person name="Boedeker C."/>
            <person name="Pinto D."/>
            <person name="Vollmers J."/>
            <person name="Rivas-Marin E."/>
            <person name="Kohn T."/>
            <person name="Peeters S.H."/>
            <person name="Heuer A."/>
            <person name="Rast P."/>
            <person name="Oberbeckmann S."/>
            <person name="Bunk B."/>
            <person name="Jeske O."/>
            <person name="Meyerdierks A."/>
            <person name="Storesund J.E."/>
            <person name="Kallscheuer N."/>
            <person name="Luecker S."/>
            <person name="Lage O.M."/>
            <person name="Pohl T."/>
            <person name="Merkel B.J."/>
            <person name="Hornburger P."/>
            <person name="Mueller R.-W."/>
            <person name="Bruemmer F."/>
            <person name="Labrenz M."/>
            <person name="Spormann A.M."/>
            <person name="Op den Camp H."/>
            <person name="Overmann J."/>
            <person name="Amann R."/>
            <person name="Jetten M.S.M."/>
            <person name="Mascher T."/>
            <person name="Medema M.H."/>
            <person name="Devos D.P."/>
            <person name="Kaster A.-K."/>
            <person name="Ovreas L."/>
            <person name="Rohde M."/>
            <person name="Galperin M.Y."/>
            <person name="Jogler C."/>
        </authorList>
    </citation>
    <scope>NUCLEOTIDE SEQUENCE [LARGE SCALE GENOMIC DNA]</scope>
    <source>
        <strain evidence="2 4">Enr10</strain>
        <strain evidence="3 5">Pan153</strain>
    </source>
</reference>
<feature type="compositionally biased region" description="Pro residues" evidence="1">
    <location>
        <begin position="182"/>
        <end position="196"/>
    </location>
</feature>